<keyword evidence="3" id="KW-1185">Reference proteome</keyword>
<gene>
    <name evidence="2" type="ORF">FHS92_001136</name>
</gene>
<name>A0A841IWV8_9SPHN</name>
<feature type="chain" id="PRO_5032390354" description="DUF2946 domain-containing protein" evidence="1">
    <location>
        <begin position="25"/>
        <end position="106"/>
    </location>
</feature>
<comment type="caution">
    <text evidence="2">The sequence shown here is derived from an EMBL/GenBank/DDBJ whole genome shotgun (WGS) entry which is preliminary data.</text>
</comment>
<dbReference type="AlphaFoldDB" id="A0A841IWV8"/>
<organism evidence="2 3">
    <name type="scientific">Sphingobium subterraneum</name>
    <dbReference type="NCBI Taxonomy" id="627688"/>
    <lineage>
        <taxon>Bacteria</taxon>
        <taxon>Pseudomonadati</taxon>
        <taxon>Pseudomonadota</taxon>
        <taxon>Alphaproteobacteria</taxon>
        <taxon>Sphingomonadales</taxon>
        <taxon>Sphingomonadaceae</taxon>
        <taxon>Sphingobium</taxon>
    </lineage>
</organism>
<reference evidence="2 3" key="1">
    <citation type="submission" date="2020-08" db="EMBL/GenBank/DDBJ databases">
        <title>Genomic Encyclopedia of Type Strains, Phase IV (KMG-IV): sequencing the most valuable type-strain genomes for metagenomic binning, comparative biology and taxonomic classification.</title>
        <authorList>
            <person name="Goeker M."/>
        </authorList>
    </citation>
    <scope>NUCLEOTIDE SEQUENCE [LARGE SCALE GENOMIC DNA]</scope>
    <source>
        <strain evidence="2 3">DSM 102255</strain>
    </source>
</reference>
<protein>
    <recommendedName>
        <fullName evidence="4">DUF2946 domain-containing protein</fullName>
    </recommendedName>
</protein>
<evidence type="ECO:0000313" key="3">
    <source>
        <dbReference type="Proteomes" id="UP000552700"/>
    </source>
</evidence>
<dbReference type="RefSeq" id="WP_184078334.1">
    <property type="nucleotide sequence ID" value="NZ_JACIJP010000001.1"/>
</dbReference>
<dbReference type="EMBL" id="JACIJP010000001">
    <property type="protein sequence ID" value="MBB6123429.1"/>
    <property type="molecule type" value="Genomic_DNA"/>
</dbReference>
<accession>A0A841IWV8</accession>
<proteinExistence type="predicted"/>
<evidence type="ECO:0008006" key="4">
    <source>
        <dbReference type="Google" id="ProtNLM"/>
    </source>
</evidence>
<sequence length="106" mass="11409">MMRVLLMIAVLATTLWMSDMRARATPCHAMSSVTAHEQGSMHMEQTKRDDHPATAPMHCAMNCAVIIAVAPHVGEAVVVLRESVSFPAVAPLVDDPVAIDLPPPKI</sequence>
<dbReference type="Proteomes" id="UP000552700">
    <property type="component" value="Unassembled WGS sequence"/>
</dbReference>
<feature type="signal peptide" evidence="1">
    <location>
        <begin position="1"/>
        <end position="24"/>
    </location>
</feature>
<keyword evidence="1" id="KW-0732">Signal</keyword>
<evidence type="ECO:0000256" key="1">
    <source>
        <dbReference type="SAM" id="SignalP"/>
    </source>
</evidence>
<evidence type="ECO:0000313" key="2">
    <source>
        <dbReference type="EMBL" id="MBB6123429.1"/>
    </source>
</evidence>